<evidence type="ECO:0000313" key="9">
    <source>
        <dbReference type="Proteomes" id="UP001057291"/>
    </source>
</evidence>
<dbReference type="GO" id="GO:0008865">
    <property type="term" value="F:fructokinase activity"/>
    <property type="evidence" value="ECO:0007669"/>
    <property type="project" value="UniProtKB-ARBA"/>
</dbReference>
<name>A0AAV4LAF6_9BACL</name>
<protein>
    <submittedName>
        <fullName evidence="8">2-dehydro-3-deoxygluconokinase</fullName>
    </submittedName>
</protein>
<dbReference type="InterPro" id="IPR050306">
    <property type="entry name" value="PfkB_Carbo_kinase"/>
</dbReference>
<dbReference type="AlphaFoldDB" id="A0AAV4LAF6"/>
<evidence type="ECO:0000256" key="3">
    <source>
        <dbReference type="ARBA" id="ARBA00022741"/>
    </source>
</evidence>
<dbReference type="InterPro" id="IPR002173">
    <property type="entry name" value="Carboh/pur_kinase_PfkB_CS"/>
</dbReference>
<evidence type="ECO:0000256" key="6">
    <source>
        <dbReference type="RuleBase" id="RU003704"/>
    </source>
</evidence>
<evidence type="ECO:0000256" key="5">
    <source>
        <dbReference type="ARBA" id="ARBA00022840"/>
    </source>
</evidence>
<dbReference type="InterPro" id="IPR029056">
    <property type="entry name" value="Ribokinase-like"/>
</dbReference>
<evidence type="ECO:0000256" key="4">
    <source>
        <dbReference type="ARBA" id="ARBA00022777"/>
    </source>
</evidence>
<dbReference type="PANTHER" id="PTHR43085">
    <property type="entry name" value="HEXOKINASE FAMILY MEMBER"/>
    <property type="match status" value="1"/>
</dbReference>
<keyword evidence="4 6" id="KW-0418">Kinase</keyword>
<dbReference type="Proteomes" id="UP001057291">
    <property type="component" value="Unassembled WGS sequence"/>
</dbReference>
<sequence>MSFDVLTFGEAMAMFIADQTGELDRVTHFTRGLAGAETNVAVGLSRLGYKVGWVSKVGNDSFGRFIIETLKAEGVDTSHVQMDPYNPTGFLLKSKVESGDPQVEYFRKGSAASKLGSEDVVPDYFSRASHLHMTGIPPALSTTARDFSKNVLCLMKSMQRTVSFDPNLRPQLWNSEKEMIQVINEFAMQADIVLPGISEGEILTGYTQPRDIAAFYLDQGVKLVVVKLGSEGAYYRTEKEEEMVPGYRVERVIDTVGAGDGFAVGIISGILDGLSLTEIVSRANAIGALAVMSPGDMDGLPTRDELESFMQDQRTNTR</sequence>
<feature type="domain" description="Carbohydrate kinase PfkB" evidence="7">
    <location>
        <begin position="4"/>
        <end position="302"/>
    </location>
</feature>
<gene>
    <name evidence="8" type="primary">kdgK</name>
    <name evidence="8" type="ORF">DNHGIG_03830</name>
</gene>
<keyword evidence="9" id="KW-1185">Reference proteome</keyword>
<comment type="similarity">
    <text evidence="1 6">Belongs to the carbohydrate kinase PfkB family.</text>
</comment>
<dbReference type="EMBL" id="BOQE01000001">
    <property type="protein sequence ID" value="GIM44834.1"/>
    <property type="molecule type" value="Genomic_DNA"/>
</dbReference>
<accession>A0AAV4LAF6</accession>
<evidence type="ECO:0000313" key="8">
    <source>
        <dbReference type="EMBL" id="GIM44834.1"/>
    </source>
</evidence>
<keyword evidence="5" id="KW-0067">ATP-binding</keyword>
<dbReference type="PRINTS" id="PR00990">
    <property type="entry name" value="RIBOKINASE"/>
</dbReference>
<keyword evidence="2 6" id="KW-0808">Transferase</keyword>
<evidence type="ECO:0000256" key="1">
    <source>
        <dbReference type="ARBA" id="ARBA00010688"/>
    </source>
</evidence>
<dbReference type="InterPro" id="IPR011611">
    <property type="entry name" value="PfkB_dom"/>
</dbReference>
<evidence type="ECO:0000259" key="7">
    <source>
        <dbReference type="Pfam" id="PF00294"/>
    </source>
</evidence>
<keyword evidence="3" id="KW-0547">Nucleotide-binding</keyword>
<dbReference type="RefSeq" id="WP_282198088.1">
    <property type="nucleotide sequence ID" value="NZ_BOQE01000001.1"/>
</dbReference>
<dbReference type="InterPro" id="IPR002139">
    <property type="entry name" value="Ribo/fructo_kinase"/>
</dbReference>
<proteinExistence type="inferred from homology"/>
<dbReference type="PANTHER" id="PTHR43085:SF1">
    <property type="entry name" value="PSEUDOURIDINE KINASE-RELATED"/>
    <property type="match status" value="1"/>
</dbReference>
<comment type="caution">
    <text evidence="8">The sequence shown here is derived from an EMBL/GenBank/DDBJ whole genome shotgun (WGS) entry which is preliminary data.</text>
</comment>
<dbReference type="CDD" id="cd01166">
    <property type="entry name" value="KdgK"/>
    <property type="match status" value="1"/>
</dbReference>
<dbReference type="Gene3D" id="3.40.1190.20">
    <property type="match status" value="1"/>
</dbReference>
<dbReference type="GO" id="GO:0005524">
    <property type="term" value="F:ATP binding"/>
    <property type="evidence" value="ECO:0007669"/>
    <property type="project" value="UniProtKB-KW"/>
</dbReference>
<dbReference type="SUPFAM" id="SSF53613">
    <property type="entry name" value="Ribokinase-like"/>
    <property type="match status" value="1"/>
</dbReference>
<evidence type="ECO:0000256" key="2">
    <source>
        <dbReference type="ARBA" id="ARBA00022679"/>
    </source>
</evidence>
<reference evidence="8" key="1">
    <citation type="journal article" date="2023" name="Int. J. Syst. Evol. Microbiol.">
        <title>Collibacillus ludicampi gen. nov., sp. nov., a new soil bacterium of the family Alicyclobacillaceae.</title>
        <authorList>
            <person name="Jojima T."/>
            <person name="Ioku Y."/>
            <person name="Fukuta Y."/>
            <person name="Shirasaka N."/>
            <person name="Matsumura Y."/>
            <person name="Mori M."/>
        </authorList>
    </citation>
    <scope>NUCLEOTIDE SEQUENCE</scope>
    <source>
        <strain evidence="8">TP075</strain>
    </source>
</reference>
<dbReference type="Pfam" id="PF00294">
    <property type="entry name" value="PfkB"/>
    <property type="match status" value="1"/>
</dbReference>
<dbReference type="PROSITE" id="PS00584">
    <property type="entry name" value="PFKB_KINASES_2"/>
    <property type="match status" value="1"/>
</dbReference>
<organism evidence="8 9">
    <name type="scientific">Collibacillus ludicampi</name>
    <dbReference type="NCBI Taxonomy" id="2771369"/>
    <lineage>
        <taxon>Bacteria</taxon>
        <taxon>Bacillati</taxon>
        <taxon>Bacillota</taxon>
        <taxon>Bacilli</taxon>
        <taxon>Bacillales</taxon>
        <taxon>Alicyclobacillaceae</taxon>
        <taxon>Collibacillus</taxon>
    </lineage>
</organism>
<dbReference type="GO" id="GO:0006000">
    <property type="term" value="P:fructose metabolic process"/>
    <property type="evidence" value="ECO:0007669"/>
    <property type="project" value="UniProtKB-ARBA"/>
</dbReference>